<dbReference type="CDD" id="cd01894">
    <property type="entry name" value="EngA1"/>
    <property type="match status" value="1"/>
</dbReference>
<dbReference type="InterPro" id="IPR006073">
    <property type="entry name" value="GTP-bd"/>
</dbReference>
<dbReference type="PIRSF" id="PIRSF006485">
    <property type="entry name" value="GTP-binding_EngA"/>
    <property type="match status" value="1"/>
</dbReference>
<feature type="binding site" evidence="8">
    <location>
        <begin position="184"/>
        <end position="187"/>
    </location>
    <ligand>
        <name>GTP</name>
        <dbReference type="ChEBI" id="CHEBI:37565"/>
        <label>1</label>
    </ligand>
</feature>
<dbReference type="RefSeq" id="WP_345478615.1">
    <property type="nucleotide sequence ID" value="NZ_BAABLW010000007.1"/>
</dbReference>
<dbReference type="NCBIfam" id="TIGR00231">
    <property type="entry name" value="small_GTP"/>
    <property type="match status" value="2"/>
</dbReference>
<dbReference type="InterPro" id="IPR031166">
    <property type="entry name" value="G_ENGA"/>
</dbReference>
<keyword evidence="4 10" id="KW-0677">Repeat</keyword>
<reference evidence="13" key="1">
    <citation type="journal article" date="2019" name="Int. J. Syst. Evol. Microbiol.">
        <title>The Global Catalogue of Microorganisms (GCM) 10K type strain sequencing project: providing services to taxonomists for standard genome sequencing and annotation.</title>
        <authorList>
            <consortium name="The Broad Institute Genomics Platform"/>
            <consortium name="The Broad Institute Genome Sequencing Center for Infectious Disease"/>
            <person name="Wu L."/>
            <person name="Ma J."/>
        </authorList>
    </citation>
    <scope>NUCLEOTIDE SEQUENCE [LARGE SCALE GENOMIC DNA]</scope>
    <source>
        <strain evidence="13">JCM 19129</strain>
    </source>
</reference>
<evidence type="ECO:0000313" key="13">
    <source>
        <dbReference type="Proteomes" id="UP001500368"/>
    </source>
</evidence>
<feature type="domain" description="EngA-type G" evidence="11">
    <location>
        <begin position="69"/>
        <end position="232"/>
    </location>
</feature>
<dbReference type="NCBIfam" id="NF002828">
    <property type="entry name" value="PRK03003.1"/>
    <property type="match status" value="1"/>
</dbReference>
<keyword evidence="5 8" id="KW-0547">Nucleotide-binding</keyword>
<evidence type="ECO:0000256" key="2">
    <source>
        <dbReference type="ARBA" id="ARBA00020953"/>
    </source>
</evidence>
<dbReference type="InterPro" id="IPR016484">
    <property type="entry name" value="GTPase_Der"/>
</dbReference>
<dbReference type="InterPro" id="IPR015946">
    <property type="entry name" value="KH_dom-like_a/b"/>
</dbReference>
<dbReference type="HAMAP" id="MF_00195">
    <property type="entry name" value="GTPase_Der"/>
    <property type="match status" value="1"/>
</dbReference>
<sequence>MADEEEYTPTGDEDRLAERLAAITEDEAEARAAALRAGLEDYELDEEDAYLLQHQDDDGDYIPYVPAPPVLAIVGRPNVGKSTLVNRIIRSREAVVEDVPGVTRDRVSYDAEWNGKDFTLVDTGGWEADAKGVHKRVAEQAEIAVDEADAVVFVLDGLVGATAVDEAVVKMLRRKKKPVLLAANKIDSTVQMSEVYPLWNLGLGEPFPVSALHGTGTGDLLDAAMKALPDTAQHGGMIPLGGPRRVALVGRPNVGKSSLLNKLAGSERVVVDNVAGTTRDPVDELIELGGEQWRFVDTAGIRRRQHMASGSEYYAMLRTQRALDKAEVAVVLLAVDEPVSEQDVRIIQMAVDSGRALVLAYNKWDLLDEERRYYLEREIERDLGHVAWAPRVNVSAKTGWHKDKLAPALSTSLTNWEQRISTGRLNAFLGELVAAHPHPVRGGKQPRILFATQPASRPPKFVLFTTGFLDPGYRRFITRRLRETFDFTGTPIEVQMRVREKRKRRK</sequence>
<feature type="binding site" evidence="8">
    <location>
        <begin position="362"/>
        <end position="365"/>
    </location>
    <ligand>
        <name>GTP</name>
        <dbReference type="ChEBI" id="CHEBI:37565"/>
        <label>2</label>
    </ligand>
</feature>
<dbReference type="SUPFAM" id="SSF52540">
    <property type="entry name" value="P-loop containing nucleoside triphosphate hydrolases"/>
    <property type="match status" value="2"/>
</dbReference>
<comment type="similarity">
    <text evidence="1 8 9 10">Belongs to the TRAFAC class TrmE-Era-EngA-EngB-Septin-like GTPase superfamily. EngA (Der) GTPase family.</text>
</comment>
<evidence type="ECO:0000256" key="8">
    <source>
        <dbReference type="HAMAP-Rule" id="MF_00195"/>
    </source>
</evidence>
<dbReference type="InterPro" id="IPR032859">
    <property type="entry name" value="KH_dom-like"/>
</dbReference>
<gene>
    <name evidence="8 12" type="primary">der</name>
    <name evidence="12" type="ORF">GCM10025790_28210</name>
</gene>
<evidence type="ECO:0000256" key="7">
    <source>
        <dbReference type="ARBA" id="ARBA00032345"/>
    </source>
</evidence>
<keyword evidence="13" id="KW-1185">Reference proteome</keyword>
<feature type="binding site" evidence="8">
    <location>
        <begin position="75"/>
        <end position="82"/>
    </location>
    <ligand>
        <name>GTP</name>
        <dbReference type="ChEBI" id="CHEBI:37565"/>
        <label>1</label>
    </ligand>
</feature>
<dbReference type="InterPro" id="IPR027417">
    <property type="entry name" value="P-loop_NTPase"/>
</dbReference>
<dbReference type="PROSITE" id="PS51712">
    <property type="entry name" value="G_ENGA"/>
    <property type="match status" value="2"/>
</dbReference>
<keyword evidence="6 8" id="KW-0342">GTP-binding</keyword>
<comment type="subunit">
    <text evidence="8">Associates with the 50S ribosomal subunit.</text>
</comment>
<evidence type="ECO:0000256" key="9">
    <source>
        <dbReference type="PROSITE-ProRule" id="PRU01049"/>
    </source>
</evidence>
<dbReference type="CDD" id="cd01895">
    <property type="entry name" value="EngA2"/>
    <property type="match status" value="1"/>
</dbReference>
<evidence type="ECO:0000256" key="5">
    <source>
        <dbReference type="ARBA" id="ARBA00022741"/>
    </source>
</evidence>
<dbReference type="Pfam" id="PF01926">
    <property type="entry name" value="MMR_HSR1"/>
    <property type="match status" value="2"/>
</dbReference>
<evidence type="ECO:0000256" key="4">
    <source>
        <dbReference type="ARBA" id="ARBA00022737"/>
    </source>
</evidence>
<accession>A0ABP9G4I4</accession>
<dbReference type="PANTHER" id="PTHR43834:SF6">
    <property type="entry name" value="GTPASE DER"/>
    <property type="match status" value="1"/>
</dbReference>
<dbReference type="PRINTS" id="PR00326">
    <property type="entry name" value="GTP1OBG"/>
</dbReference>
<keyword evidence="3 8" id="KW-0690">Ribosome biogenesis</keyword>
<dbReference type="EMBL" id="BAABLW010000007">
    <property type="protein sequence ID" value="GAA4928186.1"/>
    <property type="molecule type" value="Genomic_DNA"/>
</dbReference>
<dbReference type="Proteomes" id="UP001500368">
    <property type="component" value="Unassembled WGS sequence"/>
</dbReference>
<evidence type="ECO:0000256" key="1">
    <source>
        <dbReference type="ARBA" id="ARBA00008279"/>
    </source>
</evidence>
<organism evidence="12 13">
    <name type="scientific">Nesterenkonia rhizosphaerae</name>
    <dbReference type="NCBI Taxonomy" id="1348272"/>
    <lineage>
        <taxon>Bacteria</taxon>
        <taxon>Bacillati</taxon>
        <taxon>Actinomycetota</taxon>
        <taxon>Actinomycetes</taxon>
        <taxon>Micrococcales</taxon>
        <taxon>Micrococcaceae</taxon>
        <taxon>Nesterenkonia</taxon>
    </lineage>
</organism>
<comment type="function">
    <text evidence="8 10">GTPase that plays an essential role in the late steps of ribosome biogenesis.</text>
</comment>
<feature type="binding site" evidence="8">
    <location>
        <begin position="297"/>
        <end position="301"/>
    </location>
    <ligand>
        <name>GTP</name>
        <dbReference type="ChEBI" id="CHEBI:37565"/>
        <label>2</label>
    </ligand>
</feature>
<feature type="binding site" evidence="8">
    <location>
        <begin position="250"/>
        <end position="257"/>
    </location>
    <ligand>
        <name>GTP</name>
        <dbReference type="ChEBI" id="CHEBI:37565"/>
        <label>2</label>
    </ligand>
</feature>
<dbReference type="Pfam" id="PF14714">
    <property type="entry name" value="KH_dom-like"/>
    <property type="match status" value="1"/>
</dbReference>
<evidence type="ECO:0000313" key="12">
    <source>
        <dbReference type="EMBL" id="GAA4928186.1"/>
    </source>
</evidence>
<evidence type="ECO:0000256" key="6">
    <source>
        <dbReference type="ARBA" id="ARBA00023134"/>
    </source>
</evidence>
<dbReference type="Gene3D" id="3.30.300.20">
    <property type="match status" value="1"/>
</dbReference>
<protein>
    <recommendedName>
        <fullName evidence="2 8">GTPase Der</fullName>
    </recommendedName>
    <alternativeName>
        <fullName evidence="7 8">GTP-binding protein EngA</fullName>
    </alternativeName>
</protein>
<comment type="caution">
    <text evidence="12">The sequence shown here is derived from an EMBL/GenBank/DDBJ whole genome shotgun (WGS) entry which is preliminary data.</text>
</comment>
<dbReference type="InterPro" id="IPR005225">
    <property type="entry name" value="Small_GTP-bd"/>
</dbReference>
<evidence type="ECO:0000256" key="3">
    <source>
        <dbReference type="ARBA" id="ARBA00022517"/>
    </source>
</evidence>
<feature type="domain" description="EngA-type G" evidence="11">
    <location>
        <begin position="244"/>
        <end position="417"/>
    </location>
</feature>
<name>A0ABP9G4I4_9MICC</name>
<dbReference type="InterPro" id="IPR003593">
    <property type="entry name" value="AAA+_ATPase"/>
</dbReference>
<evidence type="ECO:0000259" key="11">
    <source>
        <dbReference type="PROSITE" id="PS51712"/>
    </source>
</evidence>
<dbReference type="NCBIfam" id="TIGR03594">
    <property type="entry name" value="GTPase_EngA"/>
    <property type="match status" value="1"/>
</dbReference>
<dbReference type="SMART" id="SM00382">
    <property type="entry name" value="AAA"/>
    <property type="match status" value="2"/>
</dbReference>
<evidence type="ECO:0000256" key="10">
    <source>
        <dbReference type="RuleBase" id="RU004481"/>
    </source>
</evidence>
<dbReference type="Gene3D" id="3.40.50.300">
    <property type="entry name" value="P-loop containing nucleotide triphosphate hydrolases"/>
    <property type="match status" value="2"/>
</dbReference>
<proteinExistence type="inferred from homology"/>
<dbReference type="PANTHER" id="PTHR43834">
    <property type="entry name" value="GTPASE DER"/>
    <property type="match status" value="1"/>
</dbReference>
<feature type="binding site" evidence="8">
    <location>
        <begin position="122"/>
        <end position="126"/>
    </location>
    <ligand>
        <name>GTP</name>
        <dbReference type="ChEBI" id="CHEBI:37565"/>
        <label>1</label>
    </ligand>
</feature>